<comment type="caution">
    <text evidence="1">The sequence shown here is derived from an EMBL/GenBank/DDBJ whole genome shotgun (WGS) entry which is preliminary data.</text>
</comment>
<reference evidence="1" key="1">
    <citation type="journal article" date="2020" name="Stud. Mycol.">
        <title>101 Dothideomycetes genomes: a test case for predicting lifestyles and emergence of pathogens.</title>
        <authorList>
            <person name="Haridas S."/>
            <person name="Albert R."/>
            <person name="Binder M."/>
            <person name="Bloem J."/>
            <person name="Labutti K."/>
            <person name="Salamov A."/>
            <person name="Andreopoulos B."/>
            <person name="Baker S."/>
            <person name="Barry K."/>
            <person name="Bills G."/>
            <person name="Bluhm B."/>
            <person name="Cannon C."/>
            <person name="Castanera R."/>
            <person name="Culley D."/>
            <person name="Daum C."/>
            <person name="Ezra D."/>
            <person name="Gonzalez J."/>
            <person name="Henrissat B."/>
            <person name="Kuo A."/>
            <person name="Liang C."/>
            <person name="Lipzen A."/>
            <person name="Lutzoni F."/>
            <person name="Magnuson J."/>
            <person name="Mondo S."/>
            <person name="Nolan M."/>
            <person name="Ohm R."/>
            <person name="Pangilinan J."/>
            <person name="Park H.-J."/>
            <person name="Ramirez L."/>
            <person name="Alfaro M."/>
            <person name="Sun H."/>
            <person name="Tritt A."/>
            <person name="Yoshinaga Y."/>
            <person name="Zwiers L.-H."/>
            <person name="Turgeon B."/>
            <person name="Goodwin S."/>
            <person name="Spatafora J."/>
            <person name="Crous P."/>
            <person name="Grigoriev I."/>
        </authorList>
    </citation>
    <scope>NUCLEOTIDE SEQUENCE</scope>
    <source>
        <strain evidence="1">ATCC 200398</strain>
    </source>
</reference>
<evidence type="ECO:0000313" key="1">
    <source>
        <dbReference type="EMBL" id="KAF2470084.1"/>
    </source>
</evidence>
<dbReference type="Proteomes" id="UP000799755">
    <property type="component" value="Unassembled WGS sequence"/>
</dbReference>
<dbReference type="EMBL" id="MU003509">
    <property type="protein sequence ID" value="KAF2470084.1"/>
    <property type="molecule type" value="Genomic_DNA"/>
</dbReference>
<protein>
    <submittedName>
        <fullName evidence="1">SUN-domain-containing protein</fullName>
    </submittedName>
</protein>
<organism evidence="1 2">
    <name type="scientific">Lindgomyces ingoldianus</name>
    <dbReference type="NCBI Taxonomy" id="673940"/>
    <lineage>
        <taxon>Eukaryota</taxon>
        <taxon>Fungi</taxon>
        <taxon>Dikarya</taxon>
        <taxon>Ascomycota</taxon>
        <taxon>Pezizomycotina</taxon>
        <taxon>Dothideomycetes</taxon>
        <taxon>Pleosporomycetidae</taxon>
        <taxon>Pleosporales</taxon>
        <taxon>Lindgomycetaceae</taxon>
        <taxon>Lindgomyces</taxon>
    </lineage>
</organism>
<gene>
    <name evidence="1" type="ORF">BDR25DRAFT_226984</name>
</gene>
<accession>A0ACB6QSX0</accession>
<evidence type="ECO:0000313" key="2">
    <source>
        <dbReference type="Proteomes" id="UP000799755"/>
    </source>
</evidence>
<keyword evidence="2" id="KW-1185">Reference proteome</keyword>
<name>A0ACB6QSX0_9PLEO</name>
<proteinExistence type="predicted"/>
<sequence>MKFAVIVAVIAALAAAQPHGHSHRHGSRSLSKRSLVKAAVYAPGPVETVIVYELDGHKISEQEVRQGIANGTLVWGDDGNLSSSAVATATLTSTPIVEATSAAKPTATSTVQDHSSAPAAPVPSKSPQSQPASANNNGDCPDCDKEFPNGHLPCNRFPSGYGALPLDHLGLAGWAGVQNPGFSGADGFGKIETAPIGTCKDGSCCKPGTYCSYGCSANYLKASWPKLQGTTKESVGGLYCNNDGMLEMADGSIAKTLCVKGTDKVTVKIRNKLNKPVSICRTDYPGKLITSTEGETIPLTVGPGEEAVVATPDESKYYHHFGKETSAQYYINPAGVSEKDACWWTDGSKPQGNWAPVNLGAGYGGDGGHYAYISLQPNRPTTNAELDYTVELIADDMDGKCKYANGQYWTGEGYKDSVDGGCTVSTNIFADYDALTQASVELSQIWHPLC</sequence>